<dbReference type="Proteomes" id="UP000799755">
    <property type="component" value="Unassembled WGS sequence"/>
</dbReference>
<keyword evidence="2" id="KW-1185">Reference proteome</keyword>
<sequence length="692" mass="75398">MSQPSAEVAADFKDALQDLKINSRPEISNLTLIAKENTEYAQAISRELENHIRTTRPEWKLPALYVLDSIVKNVGTPYTVYLGRNLYRTFMDAYTLMDPATRKAMEGLLKTWKQPVPESMDMRPVFSPEVTRDIENALIKFRTIAVQQQALSQKPGIQHNMPARPMPSVPWRNTPTPPQNATRFAAANDPRLRQVTLPYGQYPPSATPQIQSQPSISFYPQPPQAIDVEGLKASLSKLITSTQAAWALSPVDVAIQQKLKALLDLQMILNTQTLPPEQLKAAADQIQAMSPPPAPATAFTPPASIPPPVIASPQQNTSPLFPPSSTAVNIGQILANARPPVPPSPAPAATTPSLADMLRRVSSPMNSSSTPASVAPFYPPPFSAAPLPMAIPVPTAQSPALAPASATTVNLAQLLGQFSKSAATPMAPVPQPHSSFPQSQPQSSAAPLSTGDVKWLLNALKAQNLLPPGPPMSAQATPLSSEPMTRQVSANTGVHTDVDLTTASMKQPRFHLITKLYEAYPNICATCGRRFESSLEGKERKARHMDWHFKVKDPDVAKRGIHRSWYISEKEWIEYREVDEASPEQAVNGVTSATAAPKKETKDRYVPVPTDAALVHAPCPICQEKFEPQWLVEANDFVWMDAVKVNGKVYHATCWEEYSKGSSLAAPSTPDSVLGKRKAEDSIGSGKKVRAY</sequence>
<evidence type="ECO:0000313" key="2">
    <source>
        <dbReference type="Proteomes" id="UP000799755"/>
    </source>
</evidence>
<organism evidence="1 2">
    <name type="scientific">Lindgomyces ingoldianus</name>
    <dbReference type="NCBI Taxonomy" id="673940"/>
    <lineage>
        <taxon>Eukaryota</taxon>
        <taxon>Fungi</taxon>
        <taxon>Dikarya</taxon>
        <taxon>Ascomycota</taxon>
        <taxon>Pezizomycotina</taxon>
        <taxon>Dothideomycetes</taxon>
        <taxon>Pleosporomycetidae</taxon>
        <taxon>Pleosporales</taxon>
        <taxon>Lindgomycetaceae</taxon>
        <taxon>Lindgomyces</taxon>
    </lineage>
</organism>
<proteinExistence type="predicted"/>
<gene>
    <name evidence="1" type="ORF">BDR25DRAFT_245090</name>
</gene>
<comment type="caution">
    <text evidence="1">The sequence shown here is derived from an EMBL/GenBank/DDBJ whole genome shotgun (WGS) entry which is preliminary data.</text>
</comment>
<name>A0ACB6QBX3_9PLEO</name>
<reference evidence="1" key="1">
    <citation type="journal article" date="2020" name="Stud. Mycol.">
        <title>101 Dothideomycetes genomes: a test case for predicting lifestyles and emergence of pathogens.</title>
        <authorList>
            <person name="Haridas S."/>
            <person name="Albert R."/>
            <person name="Binder M."/>
            <person name="Bloem J."/>
            <person name="Labutti K."/>
            <person name="Salamov A."/>
            <person name="Andreopoulos B."/>
            <person name="Baker S."/>
            <person name="Barry K."/>
            <person name="Bills G."/>
            <person name="Bluhm B."/>
            <person name="Cannon C."/>
            <person name="Castanera R."/>
            <person name="Culley D."/>
            <person name="Daum C."/>
            <person name="Ezra D."/>
            <person name="Gonzalez J."/>
            <person name="Henrissat B."/>
            <person name="Kuo A."/>
            <person name="Liang C."/>
            <person name="Lipzen A."/>
            <person name="Lutzoni F."/>
            <person name="Magnuson J."/>
            <person name="Mondo S."/>
            <person name="Nolan M."/>
            <person name="Ohm R."/>
            <person name="Pangilinan J."/>
            <person name="Park H.-J."/>
            <person name="Ramirez L."/>
            <person name="Alfaro M."/>
            <person name="Sun H."/>
            <person name="Tritt A."/>
            <person name="Yoshinaga Y."/>
            <person name="Zwiers L.-H."/>
            <person name="Turgeon B."/>
            <person name="Goodwin S."/>
            <person name="Spatafora J."/>
            <person name="Crous P."/>
            <person name="Grigoriev I."/>
        </authorList>
    </citation>
    <scope>NUCLEOTIDE SEQUENCE</scope>
    <source>
        <strain evidence="1">ATCC 200398</strain>
    </source>
</reference>
<evidence type="ECO:0000313" key="1">
    <source>
        <dbReference type="EMBL" id="KAF2463640.1"/>
    </source>
</evidence>
<accession>A0ACB6QBX3</accession>
<dbReference type="EMBL" id="MU003548">
    <property type="protein sequence ID" value="KAF2463640.1"/>
    <property type="molecule type" value="Genomic_DNA"/>
</dbReference>
<protein>
    <submittedName>
        <fullName evidence="1">Uncharacterized protein</fullName>
    </submittedName>
</protein>